<evidence type="ECO:0000313" key="1">
    <source>
        <dbReference type="EMBL" id="MTD53853.1"/>
    </source>
</evidence>
<dbReference type="GO" id="GO:0019441">
    <property type="term" value="P:L-tryptophan catabolic process to kynurenine"/>
    <property type="evidence" value="ECO:0007669"/>
    <property type="project" value="InterPro"/>
</dbReference>
<dbReference type="Gene3D" id="3.50.30.50">
    <property type="entry name" value="Putative cyclase"/>
    <property type="match status" value="1"/>
</dbReference>
<dbReference type="SUPFAM" id="SSF102198">
    <property type="entry name" value="Putative cyclase"/>
    <property type="match status" value="1"/>
</dbReference>
<dbReference type="InterPro" id="IPR037175">
    <property type="entry name" value="KFase_sf"/>
</dbReference>
<dbReference type="EMBL" id="WMBA01000008">
    <property type="protein sequence ID" value="MTD53853.1"/>
    <property type="molecule type" value="Genomic_DNA"/>
</dbReference>
<name>A0A6N7YY80_9PSEU</name>
<accession>A0A6N7YY80</accession>
<dbReference type="Pfam" id="PF04199">
    <property type="entry name" value="Cyclase"/>
    <property type="match status" value="1"/>
</dbReference>
<dbReference type="OrthoDB" id="7067800at2"/>
<dbReference type="GO" id="GO:0004061">
    <property type="term" value="F:arylformamidase activity"/>
    <property type="evidence" value="ECO:0007669"/>
    <property type="project" value="InterPro"/>
</dbReference>
<proteinExistence type="predicted"/>
<dbReference type="InterPro" id="IPR007325">
    <property type="entry name" value="KFase/CYL"/>
</dbReference>
<dbReference type="PANTHER" id="PTHR31118">
    <property type="entry name" value="CYCLASE-LIKE PROTEIN 2"/>
    <property type="match status" value="1"/>
</dbReference>
<organism evidence="1 2">
    <name type="scientific">Amycolatopsis pithecellobii</name>
    <dbReference type="NCBI Taxonomy" id="664692"/>
    <lineage>
        <taxon>Bacteria</taxon>
        <taxon>Bacillati</taxon>
        <taxon>Actinomycetota</taxon>
        <taxon>Actinomycetes</taxon>
        <taxon>Pseudonocardiales</taxon>
        <taxon>Pseudonocardiaceae</taxon>
        <taxon>Amycolatopsis</taxon>
    </lineage>
</organism>
<gene>
    <name evidence="1" type="ORF">GKO32_07650</name>
</gene>
<protein>
    <submittedName>
        <fullName evidence="1">Cyclase family protein</fullName>
    </submittedName>
</protein>
<dbReference type="AlphaFoldDB" id="A0A6N7YY80"/>
<dbReference type="Proteomes" id="UP000440096">
    <property type="component" value="Unassembled WGS sequence"/>
</dbReference>
<dbReference type="RefSeq" id="WP_154756206.1">
    <property type="nucleotide sequence ID" value="NZ_WMBA01000008.1"/>
</dbReference>
<dbReference type="PANTHER" id="PTHR31118:SF32">
    <property type="entry name" value="KYNURENINE FORMAMIDASE"/>
    <property type="match status" value="1"/>
</dbReference>
<reference evidence="1 2" key="1">
    <citation type="submission" date="2019-11" db="EMBL/GenBank/DDBJ databases">
        <title>Draft genome of Amycolatopsis RM579.</title>
        <authorList>
            <person name="Duangmal K."/>
            <person name="Mingma R."/>
        </authorList>
    </citation>
    <scope>NUCLEOTIDE SEQUENCE [LARGE SCALE GENOMIC DNA]</scope>
    <source>
        <strain evidence="1 2">RM579</strain>
    </source>
</reference>
<comment type="caution">
    <text evidence="1">The sequence shown here is derived from an EMBL/GenBank/DDBJ whole genome shotgun (WGS) entry which is preliminary data.</text>
</comment>
<evidence type="ECO:0000313" key="2">
    <source>
        <dbReference type="Proteomes" id="UP000440096"/>
    </source>
</evidence>
<sequence>MDSVYDLATGVRPEPAEWPLGQAEQGLRFHDLSHPWGHGTPCWPYFEDVKIERLHGMAKSRVLTQKITTVMHSGTHIDAPAHVVEGTPFLHEVPLSSFFGTGVVVSIPKGRWGVVTPEDLEAARPRIRPGDIVIVNTGWHHCYGDNTEYYAYSPGFYKEAGEWFAERGVKAVGTDTQALDHPLATAIGPHGPAESQGGLLPWAVAEYEAETGRRVLDDFPEWEPCHRAILSKGIIGFENVGGDLDSVTGKRVTFAAFPWRWVGGDGCIVRLVAITDPAGAYRIETGEAG</sequence>
<keyword evidence="2" id="KW-1185">Reference proteome</keyword>